<name>A0ABU7LZP4_9PROT</name>
<dbReference type="RefSeq" id="WP_330196593.1">
    <property type="nucleotide sequence ID" value="NZ_JAZDRO010000004.1"/>
</dbReference>
<organism evidence="1 2">
    <name type="scientific">Hyphobacterium marinum</name>
    <dbReference type="NCBI Taxonomy" id="3116574"/>
    <lineage>
        <taxon>Bacteria</taxon>
        <taxon>Pseudomonadati</taxon>
        <taxon>Pseudomonadota</taxon>
        <taxon>Alphaproteobacteria</taxon>
        <taxon>Maricaulales</taxon>
        <taxon>Maricaulaceae</taxon>
        <taxon>Hyphobacterium</taxon>
    </lineage>
</organism>
<protein>
    <recommendedName>
        <fullName evidence="3">Glycosyl hydrolase family 32 N-terminal domain-containing protein</fullName>
    </recommendedName>
</protein>
<proteinExistence type="predicted"/>
<reference evidence="1 2" key="1">
    <citation type="submission" date="2024-01" db="EMBL/GenBank/DDBJ databases">
        <title>Hyphobacterium bacterium isolated from marine sediment.</title>
        <authorList>
            <person name="Zhao S."/>
        </authorList>
    </citation>
    <scope>NUCLEOTIDE SEQUENCE [LARGE SCALE GENOMIC DNA]</scope>
    <source>
        <strain evidence="1 2">Y60-23</strain>
    </source>
</reference>
<dbReference type="InterPro" id="IPR023296">
    <property type="entry name" value="Glyco_hydro_beta-prop_sf"/>
</dbReference>
<accession>A0ABU7LZP4</accession>
<evidence type="ECO:0008006" key="3">
    <source>
        <dbReference type="Google" id="ProtNLM"/>
    </source>
</evidence>
<comment type="caution">
    <text evidence="1">The sequence shown here is derived from an EMBL/GenBank/DDBJ whole genome shotgun (WGS) entry which is preliminary data.</text>
</comment>
<dbReference type="PANTHER" id="PTHR35279:SF1">
    <property type="entry name" value="ARABINANASE_LEVANSUCRASE_INVERTASE"/>
    <property type="match status" value="1"/>
</dbReference>
<evidence type="ECO:0000313" key="1">
    <source>
        <dbReference type="EMBL" id="MEE2567034.1"/>
    </source>
</evidence>
<dbReference type="SUPFAM" id="SSF75005">
    <property type="entry name" value="Arabinanase/levansucrase/invertase"/>
    <property type="match status" value="2"/>
</dbReference>
<sequence length="297" mass="33603">MTEWRKLGLVVKPDPSLWWNRTHAMLPTPFHIEGSLWRIYFAGRNDANQSHVGWALIDLDDPATVIERASEPVLTPGRLGCFDDNGVLPSCLIRDGDETLMYFIGFKPGGTTRMDLYGGLAIAKGDGPFKRWSEAPILERNRVNPFINTAPWVVRDGDNWRMYYVAGTEWVHRDLPRYNIQIATSQDGRNWQRDGRVAIDFVPGENALARPYVYHDGTRWVMWFASKGEAYRARIAWSDDGLTWTRDEAGPGLEPTPGGPDSDMLEYFVVLPHKGRRVVFYNGDGYGEHGICAAVEA</sequence>
<dbReference type="Gene3D" id="2.115.10.20">
    <property type="entry name" value="Glycosyl hydrolase domain, family 43"/>
    <property type="match status" value="2"/>
</dbReference>
<dbReference type="Proteomes" id="UP001310692">
    <property type="component" value="Unassembled WGS sequence"/>
</dbReference>
<dbReference type="EMBL" id="JAZDRO010000004">
    <property type="protein sequence ID" value="MEE2567034.1"/>
    <property type="molecule type" value="Genomic_DNA"/>
</dbReference>
<keyword evidence="2" id="KW-1185">Reference proteome</keyword>
<dbReference type="PANTHER" id="PTHR35279">
    <property type="match status" value="1"/>
</dbReference>
<gene>
    <name evidence="1" type="ORF">V0U35_10110</name>
</gene>
<evidence type="ECO:0000313" key="2">
    <source>
        <dbReference type="Proteomes" id="UP001310692"/>
    </source>
</evidence>